<name>A0A0D2PD51_HYPSF</name>
<dbReference type="PROSITE" id="PS00028">
    <property type="entry name" value="ZINC_FINGER_C2H2_1"/>
    <property type="match status" value="1"/>
</dbReference>
<organism evidence="4 5">
    <name type="scientific">Hypholoma sublateritium (strain FD-334 SS-4)</name>
    <dbReference type="NCBI Taxonomy" id="945553"/>
    <lineage>
        <taxon>Eukaryota</taxon>
        <taxon>Fungi</taxon>
        <taxon>Dikarya</taxon>
        <taxon>Basidiomycota</taxon>
        <taxon>Agaricomycotina</taxon>
        <taxon>Agaricomycetes</taxon>
        <taxon>Agaricomycetidae</taxon>
        <taxon>Agaricales</taxon>
        <taxon>Agaricineae</taxon>
        <taxon>Strophariaceae</taxon>
        <taxon>Hypholoma</taxon>
    </lineage>
</organism>
<dbReference type="Proteomes" id="UP000054270">
    <property type="component" value="Unassembled WGS sequence"/>
</dbReference>
<dbReference type="EMBL" id="KN817520">
    <property type="protein sequence ID" value="KJA28749.1"/>
    <property type="molecule type" value="Genomic_DNA"/>
</dbReference>
<sequence length="554" mass="59124">MGARGDSTASSGCRTRLENNLMDLGIQTVRPEQSSPAQPSPSGFPFKDSNLKSRTMPPSRTKAPKAVAVRRDASYCDWPGCGKSLSRRHDLLRHKLVHYKIFPYQCKEQNADGTQCEHRDRQLSNLKAHMGNIHGVNTTVKALNLIYPKHELPPALPPQLPSKAPAVRTMWVAHRTCGAVDVDDASPAFTATSFTAPNLVPALSQSSTLSEKTATRYGWVAALPAALAYAIQSTTYTGWISADPSQSQAAQSSAPLPQATAGVFQEQAQEPFVSAPAPFYGWVGDQQTPQSAVTKPAVLFPSNAFRAAPAFQLNWAAPEQTYTAPVSAEASFAYAPQQQLHCAINTQLPVGPSLTDVDTPPVVGAHADDLLSQWTWTNGHTLVPSCPSTTDTSKLQDASSSCQFSSSSSSSPLLSSSSWPTSTSPTELAYSDLAIINAQEQQYARFSGATAAPPAFARDFQFTQEGLTQPRALAVAALAELVGSSLSAPAVESESKSAARLPLDPEAQAMADFEALFGTGVTPAKIESDYFDFECASSDSDDEALSYWGAWGQC</sequence>
<feature type="region of interest" description="Disordered" evidence="2">
    <location>
        <begin position="20"/>
        <end position="65"/>
    </location>
</feature>
<dbReference type="InterPro" id="IPR036236">
    <property type="entry name" value="Znf_C2H2_sf"/>
</dbReference>
<keyword evidence="1" id="KW-0862">Zinc</keyword>
<evidence type="ECO:0000256" key="1">
    <source>
        <dbReference type="PROSITE-ProRule" id="PRU00042"/>
    </source>
</evidence>
<accession>A0A0D2PD51</accession>
<evidence type="ECO:0000259" key="3">
    <source>
        <dbReference type="PROSITE" id="PS50157"/>
    </source>
</evidence>
<feature type="region of interest" description="Disordered" evidence="2">
    <location>
        <begin position="399"/>
        <end position="418"/>
    </location>
</feature>
<evidence type="ECO:0000256" key="2">
    <source>
        <dbReference type="SAM" id="MobiDB-lite"/>
    </source>
</evidence>
<keyword evidence="1" id="KW-0479">Metal-binding</keyword>
<dbReference type="AlphaFoldDB" id="A0A0D2PD51"/>
<feature type="domain" description="C2H2-type" evidence="3">
    <location>
        <begin position="74"/>
        <end position="103"/>
    </location>
</feature>
<dbReference type="PROSITE" id="PS50157">
    <property type="entry name" value="ZINC_FINGER_C2H2_2"/>
    <property type="match status" value="1"/>
</dbReference>
<dbReference type="GO" id="GO:0008270">
    <property type="term" value="F:zinc ion binding"/>
    <property type="evidence" value="ECO:0007669"/>
    <property type="project" value="UniProtKB-KW"/>
</dbReference>
<feature type="compositionally biased region" description="Low complexity" evidence="2">
    <location>
        <begin position="31"/>
        <end position="41"/>
    </location>
</feature>
<keyword evidence="5" id="KW-1185">Reference proteome</keyword>
<evidence type="ECO:0000313" key="4">
    <source>
        <dbReference type="EMBL" id="KJA28749.1"/>
    </source>
</evidence>
<keyword evidence="1" id="KW-0863">Zinc-finger</keyword>
<dbReference type="Gene3D" id="3.30.160.60">
    <property type="entry name" value="Classic Zinc Finger"/>
    <property type="match status" value="1"/>
</dbReference>
<dbReference type="SUPFAM" id="SSF57667">
    <property type="entry name" value="beta-beta-alpha zinc fingers"/>
    <property type="match status" value="1"/>
</dbReference>
<protein>
    <recommendedName>
        <fullName evidence="3">C2H2-type domain-containing protein</fullName>
    </recommendedName>
</protein>
<evidence type="ECO:0000313" key="5">
    <source>
        <dbReference type="Proteomes" id="UP000054270"/>
    </source>
</evidence>
<reference evidence="5" key="1">
    <citation type="submission" date="2014-04" db="EMBL/GenBank/DDBJ databases">
        <title>Evolutionary Origins and Diversification of the Mycorrhizal Mutualists.</title>
        <authorList>
            <consortium name="DOE Joint Genome Institute"/>
            <consortium name="Mycorrhizal Genomics Consortium"/>
            <person name="Kohler A."/>
            <person name="Kuo A."/>
            <person name="Nagy L.G."/>
            <person name="Floudas D."/>
            <person name="Copeland A."/>
            <person name="Barry K.W."/>
            <person name="Cichocki N."/>
            <person name="Veneault-Fourrey C."/>
            <person name="LaButti K."/>
            <person name="Lindquist E.A."/>
            <person name="Lipzen A."/>
            <person name="Lundell T."/>
            <person name="Morin E."/>
            <person name="Murat C."/>
            <person name="Riley R."/>
            <person name="Ohm R."/>
            <person name="Sun H."/>
            <person name="Tunlid A."/>
            <person name="Henrissat B."/>
            <person name="Grigoriev I.V."/>
            <person name="Hibbett D.S."/>
            <person name="Martin F."/>
        </authorList>
    </citation>
    <scope>NUCLEOTIDE SEQUENCE [LARGE SCALE GENOMIC DNA]</scope>
    <source>
        <strain evidence="5">FD-334 SS-4</strain>
    </source>
</reference>
<gene>
    <name evidence="4" type="ORF">HYPSUDRAFT_211416</name>
</gene>
<dbReference type="OrthoDB" id="8922241at2759"/>
<dbReference type="InterPro" id="IPR013087">
    <property type="entry name" value="Znf_C2H2_type"/>
</dbReference>
<proteinExistence type="predicted"/>